<keyword evidence="3" id="KW-1185">Reference proteome</keyword>
<feature type="non-terminal residue" evidence="2">
    <location>
        <position position="99"/>
    </location>
</feature>
<reference evidence="2 3" key="1">
    <citation type="journal article" date="2019" name="PLoS Biol.">
        <title>Sex chromosomes control vertical transmission of feminizing Wolbachia symbionts in an isopod.</title>
        <authorList>
            <person name="Becking T."/>
            <person name="Chebbi M.A."/>
            <person name="Giraud I."/>
            <person name="Moumen B."/>
            <person name="Laverre T."/>
            <person name="Caubet Y."/>
            <person name="Peccoud J."/>
            <person name="Gilbert C."/>
            <person name="Cordaux R."/>
        </authorList>
    </citation>
    <scope>NUCLEOTIDE SEQUENCE [LARGE SCALE GENOMIC DNA]</scope>
    <source>
        <strain evidence="2">ANa2</strain>
        <tissue evidence="2">Whole body excluding digestive tract and cuticle</tissue>
    </source>
</reference>
<gene>
    <name evidence="2" type="ORF">Anas_13158</name>
</gene>
<dbReference type="EMBL" id="SEYY01011111">
    <property type="protein sequence ID" value="KAB7501293.1"/>
    <property type="molecule type" value="Genomic_DNA"/>
</dbReference>
<feature type="non-terminal residue" evidence="2">
    <location>
        <position position="1"/>
    </location>
</feature>
<comment type="caution">
    <text evidence="2">The sequence shown here is derived from an EMBL/GenBank/DDBJ whole genome shotgun (WGS) entry which is preliminary data.</text>
</comment>
<keyword evidence="1" id="KW-0732">Signal</keyword>
<feature type="chain" id="PRO_5024306702" evidence="1">
    <location>
        <begin position="30"/>
        <end position="99"/>
    </location>
</feature>
<organism evidence="2 3">
    <name type="scientific">Armadillidium nasatum</name>
    <dbReference type="NCBI Taxonomy" id="96803"/>
    <lineage>
        <taxon>Eukaryota</taxon>
        <taxon>Metazoa</taxon>
        <taxon>Ecdysozoa</taxon>
        <taxon>Arthropoda</taxon>
        <taxon>Crustacea</taxon>
        <taxon>Multicrustacea</taxon>
        <taxon>Malacostraca</taxon>
        <taxon>Eumalacostraca</taxon>
        <taxon>Peracarida</taxon>
        <taxon>Isopoda</taxon>
        <taxon>Oniscidea</taxon>
        <taxon>Crinocheta</taxon>
        <taxon>Armadillidiidae</taxon>
        <taxon>Armadillidium</taxon>
    </lineage>
</organism>
<evidence type="ECO:0000313" key="3">
    <source>
        <dbReference type="Proteomes" id="UP000326759"/>
    </source>
</evidence>
<evidence type="ECO:0000313" key="2">
    <source>
        <dbReference type="EMBL" id="KAB7501293.1"/>
    </source>
</evidence>
<sequence>RLPRNFFHRNSGVTLCFLGLHWLSSFSQGLSPSLTSLTPAYKDTRIFMMGASMPFLDNVRKAVNEICTIHALKHDFVGERDLVFGTYYFILILDELSIS</sequence>
<proteinExistence type="predicted"/>
<dbReference type="OrthoDB" id="10486011at2759"/>
<protein>
    <submittedName>
        <fullName evidence="2">Uncharacterized protein</fullName>
    </submittedName>
</protein>
<dbReference type="AlphaFoldDB" id="A0A5N5T446"/>
<feature type="signal peptide" evidence="1">
    <location>
        <begin position="1"/>
        <end position="29"/>
    </location>
</feature>
<name>A0A5N5T446_9CRUS</name>
<dbReference type="Proteomes" id="UP000326759">
    <property type="component" value="Unassembled WGS sequence"/>
</dbReference>
<accession>A0A5N5T446</accession>
<evidence type="ECO:0000256" key="1">
    <source>
        <dbReference type="SAM" id="SignalP"/>
    </source>
</evidence>